<protein>
    <submittedName>
        <fullName evidence="4">Efflux transporter, outer membrane factor (OMF) lipoprotein, NodT family</fullName>
    </submittedName>
</protein>
<accession>A0ABY1QJN1</accession>
<comment type="caution">
    <text evidence="4">The sequence shown here is derived from an EMBL/GenBank/DDBJ whole genome shotgun (WGS) entry which is preliminary data.</text>
</comment>
<dbReference type="NCBIfam" id="TIGR01845">
    <property type="entry name" value="outer_NodT"/>
    <property type="match status" value="1"/>
</dbReference>
<evidence type="ECO:0000256" key="1">
    <source>
        <dbReference type="ARBA" id="ARBA00007613"/>
    </source>
</evidence>
<comment type="similarity">
    <text evidence="1 2">Belongs to the outer membrane factor (OMF) (TC 1.B.17) family.</text>
</comment>
<keyword evidence="2" id="KW-0472">Membrane</keyword>
<evidence type="ECO:0000313" key="4">
    <source>
        <dbReference type="EMBL" id="SMP71573.1"/>
    </source>
</evidence>
<dbReference type="RefSeq" id="WP_283406273.1">
    <property type="nucleotide sequence ID" value="NZ_FXUI01000006.1"/>
</dbReference>
<feature type="signal peptide" evidence="2">
    <location>
        <begin position="1"/>
        <end position="23"/>
    </location>
</feature>
<dbReference type="PANTHER" id="PTHR30203">
    <property type="entry name" value="OUTER MEMBRANE CATION EFFLUX PROTEIN"/>
    <property type="match status" value="1"/>
</dbReference>
<dbReference type="Pfam" id="PF02321">
    <property type="entry name" value="OEP"/>
    <property type="match status" value="2"/>
</dbReference>
<proteinExistence type="inferred from homology"/>
<feature type="region of interest" description="Disordered" evidence="3">
    <location>
        <begin position="120"/>
        <end position="145"/>
    </location>
</feature>
<comment type="subcellular location">
    <subcellularLocation>
        <location evidence="2">Cell membrane</location>
        <topology evidence="2">Lipid-anchor</topology>
    </subcellularLocation>
</comment>
<keyword evidence="5" id="KW-1185">Reference proteome</keyword>
<dbReference type="SUPFAM" id="SSF56954">
    <property type="entry name" value="Outer membrane efflux proteins (OEP)"/>
    <property type="match status" value="1"/>
</dbReference>
<organism evidence="4 5">
    <name type="scientific">Novosphingobium panipatense</name>
    <dbReference type="NCBI Taxonomy" id="428991"/>
    <lineage>
        <taxon>Bacteria</taxon>
        <taxon>Pseudomonadati</taxon>
        <taxon>Pseudomonadota</taxon>
        <taxon>Alphaproteobacteria</taxon>
        <taxon>Sphingomonadales</taxon>
        <taxon>Sphingomonadaceae</taxon>
        <taxon>Novosphingobium</taxon>
    </lineage>
</organism>
<keyword evidence="2" id="KW-0732">Signal</keyword>
<keyword evidence="2" id="KW-0564">Palmitate</keyword>
<dbReference type="Proteomes" id="UP001157910">
    <property type="component" value="Unassembled WGS sequence"/>
</dbReference>
<sequence>MRRATILLLSASVAACSTGPDYAGPPEVGSTAIARGTFVRAGDPALNTGAAVARWWETLGDPVLTGLVDDALSQSPDISIAQARIREARAKLQQGRAQLLPTLAGTGMFVHARLPGTGLGSLTGGTGGEGQDGGAQQDEPSDGSSLNFYNIGANVSWEPDLFGGRRREVEAAQANLDQRFAELADAQVSLSAQVAQSYVNLRDVEERARLNARSSELQRRSLELMRQRLAAGTASRLQVQRLETELASTDAQNIPLDAQIALYRDALAVLTGRTPGELDAQLAGVAPVPLPPAAVPIGDPATLLSRRPDVRTGERALAAGTAQIGAAKARALPGIKFSGILGLGGTEPGDVLDPGNLAALLMPQLSFPVIDFGRSRGAVQEAEAQRDAAEGQYRKAVLSALQDAEDSLARFGATRQQLAQLIQAERSAAGAARLNRQRFEAGTSTLIDQLDIERQQLSSSIAVAQAKAQLTIDYIAIQKALGLGWSEPAEPATR</sequence>
<dbReference type="Gene3D" id="1.20.1600.10">
    <property type="entry name" value="Outer membrane efflux proteins (OEP)"/>
    <property type="match status" value="1"/>
</dbReference>
<gene>
    <name evidence="4" type="ORF">SAMN06296065_10637</name>
</gene>
<reference evidence="4 5" key="1">
    <citation type="submission" date="2017-05" db="EMBL/GenBank/DDBJ databases">
        <authorList>
            <person name="Varghese N."/>
            <person name="Submissions S."/>
        </authorList>
    </citation>
    <scope>NUCLEOTIDE SEQUENCE [LARGE SCALE GENOMIC DNA]</scope>
    <source>
        <strain evidence="4 5">SM16</strain>
    </source>
</reference>
<dbReference type="PANTHER" id="PTHR30203:SF25">
    <property type="entry name" value="OUTER MEMBRANE PROTEIN-RELATED"/>
    <property type="match status" value="1"/>
</dbReference>
<dbReference type="PROSITE" id="PS51257">
    <property type="entry name" value="PROKAR_LIPOPROTEIN"/>
    <property type="match status" value="1"/>
</dbReference>
<keyword evidence="2" id="KW-1134">Transmembrane beta strand</keyword>
<dbReference type="InterPro" id="IPR010131">
    <property type="entry name" value="MdtP/NodT-like"/>
</dbReference>
<evidence type="ECO:0000256" key="2">
    <source>
        <dbReference type="RuleBase" id="RU362097"/>
    </source>
</evidence>
<feature type="chain" id="PRO_5044975718" evidence="2">
    <location>
        <begin position="24"/>
        <end position="494"/>
    </location>
</feature>
<evidence type="ECO:0000313" key="5">
    <source>
        <dbReference type="Proteomes" id="UP001157910"/>
    </source>
</evidence>
<dbReference type="EMBL" id="FXUI01000006">
    <property type="protein sequence ID" value="SMP71573.1"/>
    <property type="molecule type" value="Genomic_DNA"/>
</dbReference>
<dbReference type="Gene3D" id="2.20.200.10">
    <property type="entry name" value="Outer membrane efflux proteins (OEP)"/>
    <property type="match status" value="1"/>
</dbReference>
<name>A0ABY1QJN1_9SPHN</name>
<feature type="compositionally biased region" description="Gly residues" evidence="3">
    <location>
        <begin position="120"/>
        <end position="133"/>
    </location>
</feature>
<dbReference type="InterPro" id="IPR003423">
    <property type="entry name" value="OMP_efflux"/>
</dbReference>
<keyword evidence="2 4" id="KW-0449">Lipoprotein</keyword>
<evidence type="ECO:0000256" key="3">
    <source>
        <dbReference type="SAM" id="MobiDB-lite"/>
    </source>
</evidence>
<keyword evidence="2" id="KW-0812">Transmembrane</keyword>